<gene>
    <name evidence="2" type="ORF">RM609_03905</name>
</gene>
<evidence type="ECO:0000313" key="3">
    <source>
        <dbReference type="Proteomes" id="UP001180531"/>
    </source>
</evidence>
<reference evidence="2" key="1">
    <citation type="submission" date="2024-05" db="EMBL/GenBank/DDBJ databases">
        <title>30 novel species of actinomycetes from the DSMZ collection.</title>
        <authorList>
            <person name="Nouioui I."/>
        </authorList>
    </citation>
    <scope>NUCLEOTIDE SEQUENCE</scope>
    <source>
        <strain evidence="2">DSM 40473</strain>
    </source>
</reference>
<feature type="transmembrane region" description="Helical" evidence="1">
    <location>
        <begin position="67"/>
        <end position="89"/>
    </location>
</feature>
<protein>
    <recommendedName>
        <fullName evidence="4">DUF1772 domain-containing protein</fullName>
    </recommendedName>
</protein>
<keyword evidence="1" id="KW-0472">Membrane</keyword>
<comment type="caution">
    <text evidence="2">The sequence shown here is derived from an EMBL/GenBank/DDBJ whole genome shotgun (WGS) entry which is preliminary data.</text>
</comment>
<dbReference type="RefSeq" id="WP_311607932.1">
    <property type="nucleotide sequence ID" value="NZ_JAVRFI010000002.1"/>
</dbReference>
<name>A0ABU2SHI8_9ACTN</name>
<dbReference type="Proteomes" id="UP001180531">
    <property type="component" value="Unassembled WGS sequence"/>
</dbReference>
<keyword evidence="1" id="KW-0812">Transmembrane</keyword>
<feature type="transmembrane region" description="Helical" evidence="1">
    <location>
        <begin position="125"/>
        <end position="147"/>
    </location>
</feature>
<dbReference type="EMBL" id="JAVRFI010000002">
    <property type="protein sequence ID" value="MDT0448248.1"/>
    <property type="molecule type" value="Genomic_DNA"/>
</dbReference>
<organism evidence="2 3">
    <name type="scientific">Streptomyces hesseae</name>
    <dbReference type="NCBI Taxonomy" id="3075519"/>
    <lineage>
        <taxon>Bacteria</taxon>
        <taxon>Bacillati</taxon>
        <taxon>Actinomycetota</taxon>
        <taxon>Actinomycetes</taxon>
        <taxon>Kitasatosporales</taxon>
        <taxon>Streptomycetaceae</taxon>
        <taxon>Streptomyces</taxon>
    </lineage>
</organism>
<accession>A0ABU2SHI8</accession>
<evidence type="ECO:0000313" key="2">
    <source>
        <dbReference type="EMBL" id="MDT0448248.1"/>
    </source>
</evidence>
<sequence length="151" mass="14950">MSNLVLALAAAALTVAGTVWYLPAAAELRAGADRPFFRRVSAAGCLTGWTACAGAVLLLLTGVPGPATVAAVAAGVTAAGCLYAVAGALRRRELRASARAWTELAGPAPVAPPGRSLKGRAARLAVAWCLSAVVLASTGTALLLMAASGRA</sequence>
<evidence type="ECO:0000256" key="1">
    <source>
        <dbReference type="SAM" id="Phobius"/>
    </source>
</evidence>
<keyword evidence="1" id="KW-1133">Transmembrane helix</keyword>
<proteinExistence type="predicted"/>
<evidence type="ECO:0008006" key="4">
    <source>
        <dbReference type="Google" id="ProtNLM"/>
    </source>
</evidence>
<feature type="transmembrane region" description="Helical" evidence="1">
    <location>
        <begin position="40"/>
        <end position="61"/>
    </location>
</feature>
<keyword evidence="3" id="KW-1185">Reference proteome</keyword>
<feature type="transmembrane region" description="Helical" evidence="1">
    <location>
        <begin position="6"/>
        <end position="28"/>
    </location>
</feature>